<feature type="transmembrane region" description="Helical" evidence="8">
    <location>
        <begin position="12"/>
        <end position="31"/>
    </location>
</feature>
<dbReference type="Proteomes" id="UP001218579">
    <property type="component" value="Unassembled WGS sequence"/>
</dbReference>
<keyword evidence="7 8" id="KW-0472">Membrane</keyword>
<dbReference type="InterPro" id="IPR020846">
    <property type="entry name" value="MFS_dom"/>
</dbReference>
<evidence type="ECO:0000256" key="8">
    <source>
        <dbReference type="SAM" id="Phobius"/>
    </source>
</evidence>
<name>A0ABT5HIF7_9CAUL</name>
<evidence type="ECO:0000256" key="2">
    <source>
        <dbReference type="ARBA" id="ARBA00004429"/>
    </source>
</evidence>
<keyword evidence="4" id="KW-1003">Cell membrane</keyword>
<keyword evidence="5 8" id="KW-0812">Transmembrane</keyword>
<feature type="domain" description="Major facilitator superfamily (MFS) profile" evidence="9">
    <location>
        <begin position="17"/>
        <end position="425"/>
    </location>
</feature>
<gene>
    <name evidence="10" type="primary">fucP</name>
    <name evidence="10" type="ORF">PQU98_07285</name>
</gene>
<evidence type="ECO:0000313" key="10">
    <source>
        <dbReference type="EMBL" id="MDC7675925.1"/>
    </source>
</evidence>
<dbReference type="NCBIfam" id="TIGR01272">
    <property type="entry name" value="gluP"/>
    <property type="match status" value="1"/>
</dbReference>
<dbReference type="InterPro" id="IPR036259">
    <property type="entry name" value="MFS_trans_sf"/>
</dbReference>
<evidence type="ECO:0000256" key="4">
    <source>
        <dbReference type="ARBA" id="ARBA00022475"/>
    </source>
</evidence>
<dbReference type="PANTHER" id="PTHR43702">
    <property type="entry name" value="L-FUCOSE-PROTON SYMPORTER"/>
    <property type="match status" value="1"/>
</dbReference>
<evidence type="ECO:0000256" key="7">
    <source>
        <dbReference type="ARBA" id="ARBA00023136"/>
    </source>
</evidence>
<reference evidence="10 11" key="1">
    <citation type="submission" date="2023-01" db="EMBL/GenBank/DDBJ databases">
        <title>Novel species of the genus Asticcacaulis isolated from rivers.</title>
        <authorList>
            <person name="Lu H."/>
        </authorList>
    </citation>
    <scope>NUCLEOTIDE SEQUENCE [LARGE SCALE GENOMIC DNA]</scope>
    <source>
        <strain evidence="10 11">LKC15W</strain>
    </source>
</reference>
<evidence type="ECO:0000256" key="1">
    <source>
        <dbReference type="ARBA" id="ARBA00003321"/>
    </source>
</evidence>
<comment type="caution">
    <text evidence="10">The sequence shown here is derived from an EMBL/GenBank/DDBJ whole genome shotgun (WGS) entry which is preliminary data.</text>
</comment>
<feature type="transmembrane region" description="Helical" evidence="8">
    <location>
        <begin position="315"/>
        <end position="333"/>
    </location>
</feature>
<accession>A0ABT5HIF7</accession>
<comment type="function">
    <text evidence="1">Intake of glucose and galactose.</text>
</comment>
<comment type="similarity">
    <text evidence="3">Belongs to the major facilitator superfamily. FHS transporter (TC 2.A.1.7) family.</text>
</comment>
<evidence type="ECO:0000256" key="5">
    <source>
        <dbReference type="ARBA" id="ARBA00022692"/>
    </source>
</evidence>
<dbReference type="NCBIfam" id="TIGR00885">
    <property type="entry name" value="fucP"/>
    <property type="match status" value="1"/>
</dbReference>
<feature type="transmembrane region" description="Helical" evidence="8">
    <location>
        <begin position="339"/>
        <end position="363"/>
    </location>
</feature>
<dbReference type="InterPro" id="IPR005275">
    <property type="entry name" value="Lfuc_symporter_FucP"/>
</dbReference>
<dbReference type="CDD" id="cd17394">
    <property type="entry name" value="MFS_FucP_like"/>
    <property type="match status" value="1"/>
</dbReference>
<feature type="transmembrane region" description="Helical" evidence="8">
    <location>
        <begin position="400"/>
        <end position="419"/>
    </location>
</feature>
<keyword evidence="11" id="KW-1185">Reference proteome</keyword>
<dbReference type="InterPro" id="IPR005964">
    <property type="entry name" value="Glc/Gal_transptr_bac"/>
</dbReference>
<evidence type="ECO:0000256" key="3">
    <source>
        <dbReference type="ARBA" id="ARBA00009120"/>
    </source>
</evidence>
<dbReference type="Pfam" id="PF07690">
    <property type="entry name" value="MFS_1"/>
    <property type="match status" value="1"/>
</dbReference>
<sequence>MRNADTPRVSSFGALWPLILITSLFFFWGMANNLNDVLIPQFKKAFSLTDLQSGLVQSAFYMGYFLLALPAGFFMRRYGYKAAVVTGLILFAAGAFLFYPAANNHQYLWFLGALFVIASGLAFLETSANPLITVLGPPEKAAFRLNLAQAFNPLGSLTGIWVGKEFILSGIEHDEASLSALSDQARQAFYASESQAVQGPYLIIGVVIIAWAILVALSKFPAAATANTHEHSGEEVSSGRAISDLFKRPHFLFGVVAQFFYVGAQVGIWSYMIRYAQSELAMPEKDAANFLFIALILFAVGRFVGTALMSRLSPVRILSTFAVINIGLCAYAATAGGLYGLYALTATSFFMSIMFPTIFATAVQGLGPLTKTGSSLLVMSIVSGAFLPPLMGLISDASHIRTSILVPALCFVIIALYGLRSPKSPVAISATTSH</sequence>
<feature type="transmembrane region" description="Helical" evidence="8">
    <location>
        <begin position="250"/>
        <end position="272"/>
    </location>
</feature>
<feature type="transmembrane region" description="Helical" evidence="8">
    <location>
        <begin position="375"/>
        <end position="394"/>
    </location>
</feature>
<evidence type="ECO:0000256" key="6">
    <source>
        <dbReference type="ARBA" id="ARBA00022989"/>
    </source>
</evidence>
<dbReference type="PROSITE" id="PS50850">
    <property type="entry name" value="MFS"/>
    <property type="match status" value="1"/>
</dbReference>
<feature type="transmembrane region" description="Helical" evidence="8">
    <location>
        <begin position="287"/>
        <end position="308"/>
    </location>
</feature>
<feature type="transmembrane region" description="Helical" evidence="8">
    <location>
        <begin position="51"/>
        <end position="75"/>
    </location>
</feature>
<dbReference type="RefSeq" id="WP_272744241.1">
    <property type="nucleotide sequence ID" value="NZ_JAQQKV010000001.1"/>
</dbReference>
<dbReference type="SUPFAM" id="SSF103473">
    <property type="entry name" value="MFS general substrate transporter"/>
    <property type="match status" value="1"/>
</dbReference>
<evidence type="ECO:0000313" key="11">
    <source>
        <dbReference type="Proteomes" id="UP001218579"/>
    </source>
</evidence>
<feature type="transmembrane region" description="Helical" evidence="8">
    <location>
        <begin position="107"/>
        <end position="124"/>
    </location>
</feature>
<feature type="transmembrane region" description="Helical" evidence="8">
    <location>
        <begin position="145"/>
        <end position="163"/>
    </location>
</feature>
<feature type="transmembrane region" description="Helical" evidence="8">
    <location>
        <begin position="82"/>
        <end position="101"/>
    </location>
</feature>
<evidence type="ECO:0000259" key="9">
    <source>
        <dbReference type="PROSITE" id="PS50850"/>
    </source>
</evidence>
<dbReference type="InterPro" id="IPR050375">
    <property type="entry name" value="MFS_TsgA-like"/>
</dbReference>
<dbReference type="Gene3D" id="1.20.1250.20">
    <property type="entry name" value="MFS general substrate transporter like domains"/>
    <property type="match status" value="2"/>
</dbReference>
<dbReference type="EMBL" id="JAQQKV010000001">
    <property type="protein sequence ID" value="MDC7675925.1"/>
    <property type="molecule type" value="Genomic_DNA"/>
</dbReference>
<proteinExistence type="inferred from homology"/>
<comment type="subcellular location">
    <subcellularLocation>
        <location evidence="2">Cell inner membrane</location>
        <topology evidence="2">Multi-pass membrane protein</topology>
    </subcellularLocation>
</comment>
<feature type="transmembrane region" description="Helical" evidence="8">
    <location>
        <begin position="199"/>
        <end position="217"/>
    </location>
</feature>
<organism evidence="10 11">
    <name type="scientific">Asticcacaulis machinosus</name>
    <dbReference type="NCBI Taxonomy" id="2984211"/>
    <lineage>
        <taxon>Bacteria</taxon>
        <taxon>Pseudomonadati</taxon>
        <taxon>Pseudomonadota</taxon>
        <taxon>Alphaproteobacteria</taxon>
        <taxon>Caulobacterales</taxon>
        <taxon>Caulobacteraceae</taxon>
        <taxon>Asticcacaulis</taxon>
    </lineage>
</organism>
<dbReference type="PANTHER" id="PTHR43702:SF11">
    <property type="entry name" value="L-FUCOSE-PROTON SYMPORTER"/>
    <property type="match status" value="1"/>
</dbReference>
<dbReference type="InterPro" id="IPR011701">
    <property type="entry name" value="MFS"/>
</dbReference>
<protein>
    <submittedName>
        <fullName evidence="10">L-fucose:H+ symporter permease</fullName>
    </submittedName>
</protein>
<keyword evidence="6 8" id="KW-1133">Transmembrane helix</keyword>